<keyword evidence="2" id="KW-1185">Reference proteome</keyword>
<name>A0ACD4DCY0_9NOCA</name>
<proteinExistence type="predicted"/>
<evidence type="ECO:0000313" key="1">
    <source>
        <dbReference type="EMBL" id="UYP17857.1"/>
    </source>
</evidence>
<dbReference type="Proteomes" id="UP001156484">
    <property type="component" value="Chromosome"/>
</dbReference>
<organism evidence="1 2">
    <name type="scientific">Rhodococcus sacchari</name>
    <dbReference type="NCBI Taxonomy" id="2962047"/>
    <lineage>
        <taxon>Bacteria</taxon>
        <taxon>Bacillati</taxon>
        <taxon>Actinomycetota</taxon>
        <taxon>Actinomycetes</taxon>
        <taxon>Mycobacteriales</taxon>
        <taxon>Nocardiaceae</taxon>
        <taxon>Rhodococcus</taxon>
    </lineage>
</organism>
<dbReference type="EMBL" id="CP107551">
    <property type="protein sequence ID" value="UYP17857.1"/>
    <property type="molecule type" value="Genomic_DNA"/>
</dbReference>
<dbReference type="EC" id="6.3.4.15" evidence="1"/>
<keyword evidence="1" id="KW-0436">Ligase</keyword>
<accession>A0ACD4DCY0</accession>
<reference evidence="1" key="1">
    <citation type="submission" date="2022-10" db="EMBL/GenBank/DDBJ databases">
        <title>Rhodococcus ferula Z13 complete genome.</title>
        <authorList>
            <person name="Long X."/>
            <person name="Zang M."/>
        </authorList>
    </citation>
    <scope>NUCLEOTIDE SEQUENCE</scope>
    <source>
        <strain evidence="1">Z13</strain>
    </source>
</reference>
<sequence length="281" mass="29619">MASDQHPTDLVSLRTPLDPERLRATLVGADGEGFYTRVDVVDETTSTNADLLAAAADGGDRQVLLAEYQNGGRGRHSRSWNGVPGAQVIVSVLLRLSDCPLQNLGWLPLLCGIATVDAVREVTGVPAQLKWPNDVLVEGRKLAGILVEVASTSPEPVVVAGIGINVTLERDDLPVPTATSLLLENAADLDRTRLAEALLAGFGDRIRAWARAGWDTAELAAAYREHCSTIGLAVRAILPGDTELRGVAVDVDDQGRIVIRPDTGGAPVAVAAGDITHLRPA</sequence>
<protein>
    <submittedName>
        <fullName evidence="1">Biotin--[acetyl-CoA-carboxylase] ligase</fullName>
        <ecNumber evidence="1">6.3.4.15</ecNumber>
    </submittedName>
</protein>
<evidence type="ECO:0000313" key="2">
    <source>
        <dbReference type="Proteomes" id="UP001156484"/>
    </source>
</evidence>
<gene>
    <name evidence="1" type="ORF">OED52_14415</name>
</gene>